<dbReference type="EMBL" id="JYDP01000002">
    <property type="protein sequence ID" value="KRZ18896.1"/>
    <property type="molecule type" value="Genomic_DNA"/>
</dbReference>
<dbReference type="AlphaFoldDB" id="A0A0V1I8L6"/>
<proteinExistence type="predicted"/>
<protein>
    <submittedName>
        <fullName evidence="1">Uncharacterized protein</fullName>
    </submittedName>
</protein>
<comment type="caution">
    <text evidence="1">The sequence shown here is derived from an EMBL/GenBank/DDBJ whole genome shotgun (WGS) entry which is preliminary data.</text>
</comment>
<organism evidence="1 2">
    <name type="scientific">Trichinella zimbabwensis</name>
    <dbReference type="NCBI Taxonomy" id="268475"/>
    <lineage>
        <taxon>Eukaryota</taxon>
        <taxon>Metazoa</taxon>
        <taxon>Ecdysozoa</taxon>
        <taxon>Nematoda</taxon>
        <taxon>Enoplea</taxon>
        <taxon>Dorylaimia</taxon>
        <taxon>Trichinellida</taxon>
        <taxon>Trichinellidae</taxon>
        <taxon>Trichinella</taxon>
    </lineage>
</organism>
<accession>A0A0V1I8L6</accession>
<evidence type="ECO:0000313" key="1">
    <source>
        <dbReference type="EMBL" id="KRZ18896.1"/>
    </source>
</evidence>
<gene>
    <name evidence="1" type="ORF">T11_644</name>
</gene>
<keyword evidence="2" id="KW-1185">Reference proteome</keyword>
<dbReference type="Proteomes" id="UP000055024">
    <property type="component" value="Unassembled WGS sequence"/>
</dbReference>
<sequence length="175" mass="18799">MVREDGTGTLITVIPLRLGGIHAAIGCGQDQRQKGEVACAVRIRDGHVIPLRLGGIHAAIGCGQDQREKGEVACAVRIRGRPIRVAPPDVFLVDLRRLAALFGDVSEKAMSCAFVARMPENGWLAHEGFELSQILARAQAIITDERPVDTTDTCLSARRAGPGPQAVPPELRCYT</sequence>
<evidence type="ECO:0000313" key="2">
    <source>
        <dbReference type="Proteomes" id="UP000055024"/>
    </source>
</evidence>
<name>A0A0V1I8L6_9BILA</name>
<reference evidence="1 2" key="1">
    <citation type="submission" date="2015-01" db="EMBL/GenBank/DDBJ databases">
        <title>Evolution of Trichinella species and genotypes.</title>
        <authorList>
            <person name="Korhonen P.K."/>
            <person name="Edoardo P."/>
            <person name="Giuseppe L.R."/>
            <person name="Gasser R.B."/>
        </authorList>
    </citation>
    <scope>NUCLEOTIDE SEQUENCE [LARGE SCALE GENOMIC DNA]</scope>
    <source>
        <strain evidence="1">ISS1029</strain>
    </source>
</reference>
<dbReference type="OrthoDB" id="10464787at2759"/>